<accession>A0A5D0HVF6</accession>
<evidence type="ECO:0000313" key="2">
    <source>
        <dbReference type="EMBL" id="TYA74911.1"/>
    </source>
</evidence>
<comment type="similarity">
    <text evidence="1">Belongs to the antirestriction protein family.</text>
</comment>
<proteinExistence type="inferred from homology"/>
<sequence>MTITKTKHDDVAFRQENPALAEIDYLLFEDSVRNGFDAYATNMKDNFLELFVLSNGSFYLSLKQVEPIKLVNKMNYFDGEMSADAASICICILVLYQMIDLMPDSEQKLTLRRKYTGLWNYVDEHEEVQQMRRFLD</sequence>
<comment type="caution">
    <text evidence="2">The sequence shown here is derived from an EMBL/GenBank/DDBJ whole genome shotgun (WGS) entry which is preliminary data.</text>
</comment>
<dbReference type="Gene3D" id="3.30.70.3580">
    <property type="entry name" value="Antirestriction protein"/>
    <property type="match status" value="1"/>
</dbReference>
<dbReference type="EMBL" id="VSDQ01000679">
    <property type="protein sequence ID" value="TYA74911.1"/>
    <property type="molecule type" value="Genomic_DNA"/>
</dbReference>
<keyword evidence="3" id="KW-1185">Reference proteome</keyword>
<dbReference type="Proteomes" id="UP000323930">
    <property type="component" value="Unassembled WGS sequence"/>
</dbReference>
<dbReference type="AlphaFoldDB" id="A0A5D0HVF6"/>
<dbReference type="Pfam" id="PF03230">
    <property type="entry name" value="Antirestrict"/>
    <property type="match status" value="1"/>
</dbReference>
<name>A0A5D0HVF6_9FLAO</name>
<dbReference type="InterPro" id="IPR042297">
    <property type="entry name" value="Antirestriction_sf"/>
</dbReference>
<evidence type="ECO:0000256" key="1">
    <source>
        <dbReference type="ARBA" id="ARBA00008618"/>
    </source>
</evidence>
<dbReference type="OrthoDB" id="1164967at2"/>
<organism evidence="2 3">
    <name type="scientific">Seonamhaeicola marinus</name>
    <dbReference type="NCBI Taxonomy" id="1912246"/>
    <lineage>
        <taxon>Bacteria</taxon>
        <taxon>Pseudomonadati</taxon>
        <taxon>Bacteroidota</taxon>
        <taxon>Flavobacteriia</taxon>
        <taxon>Flavobacteriales</taxon>
        <taxon>Flavobacteriaceae</taxon>
    </lineage>
</organism>
<gene>
    <name evidence="2" type="ORF">FUA24_16555</name>
</gene>
<dbReference type="RefSeq" id="WP_148544156.1">
    <property type="nucleotide sequence ID" value="NZ_VSDQ01000679.1"/>
</dbReference>
<evidence type="ECO:0000313" key="3">
    <source>
        <dbReference type="Proteomes" id="UP000323930"/>
    </source>
</evidence>
<reference evidence="2 3" key="1">
    <citation type="submission" date="2019-08" db="EMBL/GenBank/DDBJ databases">
        <title>Seonamhaeicola sediminis sp. nov., isolated from marine sediment.</title>
        <authorList>
            <person name="Cao W.R."/>
        </authorList>
    </citation>
    <scope>NUCLEOTIDE SEQUENCE [LARGE SCALE GENOMIC DNA]</scope>
    <source>
        <strain evidence="2 3">B011</strain>
    </source>
</reference>
<dbReference type="InterPro" id="IPR004914">
    <property type="entry name" value="Antirestrict"/>
</dbReference>
<protein>
    <submittedName>
        <fullName evidence="2">Antirestriction protein</fullName>
    </submittedName>
</protein>